<dbReference type="SUPFAM" id="SSF55961">
    <property type="entry name" value="Bet v1-like"/>
    <property type="match status" value="1"/>
</dbReference>
<dbReference type="Gene3D" id="3.30.530.20">
    <property type="match status" value="1"/>
</dbReference>
<dbReference type="Proteomes" id="UP000305848">
    <property type="component" value="Unassembled WGS sequence"/>
</dbReference>
<comment type="caution">
    <text evidence="1">The sequence shown here is derived from an EMBL/GenBank/DDBJ whole genome shotgun (WGS) entry which is preliminary data.</text>
</comment>
<dbReference type="OrthoDB" id="287565at2"/>
<accession>A0A4U3KT97</accession>
<name>A0A4U3KT97_9BACT</name>
<reference evidence="1 2" key="1">
    <citation type="submission" date="2019-05" db="EMBL/GenBank/DDBJ databases">
        <title>Panacibacter sp. strain 17mud1-8 Genome sequencing and assembly.</title>
        <authorList>
            <person name="Chhetri G."/>
        </authorList>
    </citation>
    <scope>NUCLEOTIDE SEQUENCE [LARGE SCALE GENOMIC DNA]</scope>
    <source>
        <strain evidence="1 2">17mud1-8</strain>
    </source>
</reference>
<dbReference type="EMBL" id="SZQL01000019">
    <property type="protein sequence ID" value="TKK65725.1"/>
    <property type="molecule type" value="Genomic_DNA"/>
</dbReference>
<protein>
    <submittedName>
        <fullName evidence="1">SRPBCC domain-containing protein</fullName>
    </submittedName>
</protein>
<keyword evidence="2" id="KW-1185">Reference proteome</keyword>
<dbReference type="AlphaFoldDB" id="A0A4U3KT97"/>
<gene>
    <name evidence="1" type="ORF">FC093_19520</name>
</gene>
<organism evidence="1 2">
    <name type="scientific">Ilyomonas limi</name>
    <dbReference type="NCBI Taxonomy" id="2575867"/>
    <lineage>
        <taxon>Bacteria</taxon>
        <taxon>Pseudomonadati</taxon>
        <taxon>Bacteroidota</taxon>
        <taxon>Chitinophagia</taxon>
        <taxon>Chitinophagales</taxon>
        <taxon>Chitinophagaceae</taxon>
        <taxon>Ilyomonas</taxon>
    </lineage>
</organism>
<dbReference type="InterPro" id="IPR023393">
    <property type="entry name" value="START-like_dom_sf"/>
</dbReference>
<proteinExistence type="predicted"/>
<dbReference type="RefSeq" id="WP_137263494.1">
    <property type="nucleotide sequence ID" value="NZ_SZQL01000019.1"/>
</dbReference>
<dbReference type="CDD" id="cd07814">
    <property type="entry name" value="SRPBCC_CalC_Aha1-like"/>
    <property type="match status" value="1"/>
</dbReference>
<evidence type="ECO:0000313" key="1">
    <source>
        <dbReference type="EMBL" id="TKK65725.1"/>
    </source>
</evidence>
<evidence type="ECO:0000313" key="2">
    <source>
        <dbReference type="Proteomes" id="UP000305848"/>
    </source>
</evidence>
<sequence>MQDQHFTFTFLVHQTPEEVFNAINDVYGWWSEDVKGSSQGLNDEFEVRFGDVHYSRHKLIEVIRNKKVVWLVTDSQLNFLTNKTEWNGTKNIFEISREGDKTKILFTHLGLVPLIECFGACSNGWSYYLRSLSNLITTGKGTPHVVKEAVHQPSLQH</sequence>